<comment type="caution">
    <text evidence="1">The sequence shown here is derived from an EMBL/GenBank/DDBJ whole genome shotgun (WGS) entry which is preliminary data.</text>
</comment>
<organism evidence="1">
    <name type="scientific">marine sediment metagenome</name>
    <dbReference type="NCBI Taxonomy" id="412755"/>
    <lineage>
        <taxon>unclassified sequences</taxon>
        <taxon>metagenomes</taxon>
        <taxon>ecological metagenomes</taxon>
    </lineage>
</organism>
<dbReference type="Pfam" id="PF09970">
    <property type="entry name" value="DUF2204"/>
    <property type="match status" value="1"/>
</dbReference>
<dbReference type="AlphaFoldDB" id="X0SE53"/>
<dbReference type="EMBL" id="BARS01001984">
    <property type="protein sequence ID" value="GAF79333.1"/>
    <property type="molecule type" value="Genomic_DNA"/>
</dbReference>
<dbReference type="InterPro" id="IPR043519">
    <property type="entry name" value="NT_sf"/>
</dbReference>
<dbReference type="InterPro" id="IPR018700">
    <property type="entry name" value="DUF2204"/>
</dbReference>
<proteinExistence type="predicted"/>
<gene>
    <name evidence="1" type="ORF">S01H1_03677</name>
</gene>
<sequence length="228" mass="26089">MIFEEREKFAFSLLKKIKTEFVVIGGYAVNAYTLPRFSVDCDIVVKNKKDMFAVKKFLESKGFNEKASGETAYNGKFLCLSADKPVKVTFDVLAENVEDRITGTIFTAKQIFKHSKKRTIYGKGTPINLKTRVVNPEMLFIMKAVSCRKPDIRDVFMLASIKLDKKKLKEISEETPVPKQSIQKILEKIESKGFKDALQGVYGMLPEEQFQKTKNKLEEILINRKIKS</sequence>
<evidence type="ECO:0000313" key="1">
    <source>
        <dbReference type="EMBL" id="GAF79333.1"/>
    </source>
</evidence>
<accession>X0SE53</accession>
<name>X0SE53_9ZZZZ</name>
<reference evidence="1" key="1">
    <citation type="journal article" date="2014" name="Front. Microbiol.">
        <title>High frequency of phylogenetically diverse reductive dehalogenase-homologous genes in deep subseafloor sedimentary metagenomes.</title>
        <authorList>
            <person name="Kawai M."/>
            <person name="Futagami T."/>
            <person name="Toyoda A."/>
            <person name="Takaki Y."/>
            <person name="Nishi S."/>
            <person name="Hori S."/>
            <person name="Arai W."/>
            <person name="Tsubouchi T."/>
            <person name="Morono Y."/>
            <person name="Uchiyama I."/>
            <person name="Ito T."/>
            <person name="Fujiyama A."/>
            <person name="Inagaki F."/>
            <person name="Takami H."/>
        </authorList>
    </citation>
    <scope>NUCLEOTIDE SEQUENCE</scope>
    <source>
        <strain evidence="1">Expedition CK06-06</strain>
    </source>
</reference>
<dbReference type="SUPFAM" id="SSF81301">
    <property type="entry name" value="Nucleotidyltransferase"/>
    <property type="match status" value="1"/>
</dbReference>
<dbReference type="Gene3D" id="3.30.460.40">
    <property type="match status" value="1"/>
</dbReference>
<protein>
    <submittedName>
        <fullName evidence="1">Uncharacterized protein</fullName>
    </submittedName>
</protein>